<feature type="coiled-coil region" evidence="1">
    <location>
        <begin position="141"/>
        <end position="168"/>
    </location>
</feature>
<dbReference type="EMBL" id="JAAAJA010000068">
    <property type="protein sequence ID" value="KAG0263706.1"/>
    <property type="molecule type" value="Genomic_DNA"/>
</dbReference>
<proteinExistence type="predicted"/>
<keyword evidence="2" id="KW-0812">Transmembrane</keyword>
<protein>
    <recommendedName>
        <fullName evidence="5">Ion transport domain-containing protein</fullName>
    </recommendedName>
</protein>
<dbReference type="Proteomes" id="UP000726737">
    <property type="component" value="Unassembled WGS sequence"/>
</dbReference>
<evidence type="ECO:0000313" key="3">
    <source>
        <dbReference type="EMBL" id="KAG0263706.1"/>
    </source>
</evidence>
<keyword evidence="2" id="KW-1133">Transmembrane helix</keyword>
<comment type="caution">
    <text evidence="3">The sequence shown here is derived from an EMBL/GenBank/DDBJ whole genome shotgun (WGS) entry which is preliminary data.</text>
</comment>
<evidence type="ECO:0000256" key="2">
    <source>
        <dbReference type="SAM" id="Phobius"/>
    </source>
</evidence>
<organism evidence="3 4">
    <name type="scientific">Mortierella polycephala</name>
    <dbReference type="NCBI Taxonomy" id="41804"/>
    <lineage>
        <taxon>Eukaryota</taxon>
        <taxon>Fungi</taxon>
        <taxon>Fungi incertae sedis</taxon>
        <taxon>Mucoromycota</taxon>
        <taxon>Mortierellomycotina</taxon>
        <taxon>Mortierellomycetes</taxon>
        <taxon>Mortierellales</taxon>
        <taxon>Mortierellaceae</taxon>
        <taxon>Mortierella</taxon>
    </lineage>
</organism>
<feature type="transmembrane region" description="Helical" evidence="2">
    <location>
        <begin position="32"/>
        <end position="52"/>
    </location>
</feature>
<gene>
    <name evidence="3" type="ORF">BG011_008309</name>
</gene>
<keyword evidence="2" id="KW-0472">Membrane</keyword>
<evidence type="ECO:0000256" key="1">
    <source>
        <dbReference type="SAM" id="Coils"/>
    </source>
</evidence>
<reference evidence="3" key="1">
    <citation type="journal article" date="2020" name="Fungal Divers.">
        <title>Resolving the Mortierellaceae phylogeny through synthesis of multi-gene phylogenetics and phylogenomics.</title>
        <authorList>
            <person name="Vandepol N."/>
            <person name="Liber J."/>
            <person name="Desiro A."/>
            <person name="Na H."/>
            <person name="Kennedy M."/>
            <person name="Barry K."/>
            <person name="Grigoriev I.V."/>
            <person name="Miller A.N."/>
            <person name="O'Donnell K."/>
            <person name="Stajich J.E."/>
            <person name="Bonito G."/>
        </authorList>
    </citation>
    <scope>NUCLEOTIDE SEQUENCE</scope>
    <source>
        <strain evidence="3">KOD948</strain>
    </source>
</reference>
<feature type="non-terminal residue" evidence="3">
    <location>
        <position position="168"/>
    </location>
</feature>
<accession>A0A9P6Q9N0</accession>
<evidence type="ECO:0008006" key="5">
    <source>
        <dbReference type="Google" id="ProtNLM"/>
    </source>
</evidence>
<dbReference type="AlphaFoldDB" id="A0A9P6Q9N0"/>
<evidence type="ECO:0000313" key="4">
    <source>
        <dbReference type="Proteomes" id="UP000726737"/>
    </source>
</evidence>
<sequence length="168" mass="19639">MVAAFILRNLQGGQYDAVEDEFNSQNWSFKTMMMVFFFFTVILMLNVLIALINKAFKDGDVTWRLTWLENRLRVIESVENITYHIPGFREHYNWFPDEIYYSATNKEILDFRARFPADFSNIDSTDGSFQATTDALGTKAGRVAEKNIQELTDELKQTREQLVKLQDQ</sequence>
<dbReference type="OrthoDB" id="2377581at2759"/>
<keyword evidence="4" id="KW-1185">Reference proteome</keyword>
<keyword evidence="1" id="KW-0175">Coiled coil</keyword>
<name>A0A9P6Q9N0_9FUNG</name>